<dbReference type="Pfam" id="PF00685">
    <property type="entry name" value="Sulfotransfer_1"/>
    <property type="match status" value="1"/>
</dbReference>
<name>A0A8J2MSQ2_COTCN</name>
<protein>
    <submittedName>
        <fullName evidence="2">Similar to Chst5: Carbohydrate sulfotransferase 5 (Mus musculus)</fullName>
    </submittedName>
</protein>
<dbReference type="InterPro" id="IPR027417">
    <property type="entry name" value="P-loop_NTPase"/>
</dbReference>
<reference evidence="2" key="1">
    <citation type="submission" date="2021-04" db="EMBL/GenBank/DDBJ databases">
        <authorList>
            <person name="Chebbi M.A.C M."/>
        </authorList>
    </citation>
    <scope>NUCLEOTIDE SEQUENCE</scope>
</reference>
<evidence type="ECO:0000313" key="2">
    <source>
        <dbReference type="EMBL" id="CAG5104454.1"/>
    </source>
</evidence>
<evidence type="ECO:0000313" key="3">
    <source>
        <dbReference type="Proteomes" id="UP000786811"/>
    </source>
</evidence>
<dbReference type="SUPFAM" id="SSF52540">
    <property type="entry name" value="P-loop containing nucleoside triphosphate hydrolases"/>
    <property type="match status" value="1"/>
</dbReference>
<dbReference type="AlphaFoldDB" id="A0A8J2MSQ2"/>
<dbReference type="Proteomes" id="UP000786811">
    <property type="component" value="Unassembled WGS sequence"/>
</dbReference>
<keyword evidence="3" id="KW-1185">Reference proteome</keyword>
<dbReference type="OrthoDB" id="7648254at2759"/>
<evidence type="ECO:0000259" key="1">
    <source>
        <dbReference type="Pfam" id="PF00685"/>
    </source>
</evidence>
<sequence>MFIRNTVISQQSDKLIRSTFFNSVLLLIFLHLSNADIRLRRNVNKYPDLLEIPSEGRNKSSVIEDVLNRQQRDIQLSMKNYKYPKSNHGSNISDIDDLLINKGGRPLRSVILGYWRGGSTFLGEILNSHPANFYHFEPLLDFGIVRIRSPPLAEEAIANLIALFNCDYDKLQHYIEYGKTTPWGFKYNPRLWKNCETYKNICWDSNYLREFCRLFPFQSMKILRLTLQIAQVLLQDEKLGVHMALLVRDPRGLVQSRKHPKWCQDSHDCSDPALLCADMVSDYEIATQLKKKYPHSFKVIRYEDLSTDPISESKELFNFYGLNFHSDVQNYLETHTLSDSGGKFSTFRNSKATPFHWRDDLDFEEVQEIQRVCSTAMRLWGYAMAANQTHQKEFNPVIRNYRLL</sequence>
<dbReference type="Gene3D" id="3.40.50.300">
    <property type="entry name" value="P-loop containing nucleotide triphosphate hydrolases"/>
    <property type="match status" value="1"/>
</dbReference>
<dbReference type="EMBL" id="CAJNRD030001123">
    <property type="protein sequence ID" value="CAG5104454.1"/>
    <property type="molecule type" value="Genomic_DNA"/>
</dbReference>
<proteinExistence type="predicted"/>
<dbReference type="GO" id="GO:0006790">
    <property type="term" value="P:sulfur compound metabolic process"/>
    <property type="evidence" value="ECO:0007669"/>
    <property type="project" value="TreeGrafter"/>
</dbReference>
<dbReference type="PANTHER" id="PTHR10704">
    <property type="entry name" value="CARBOHYDRATE SULFOTRANSFERASE"/>
    <property type="match status" value="1"/>
</dbReference>
<dbReference type="GO" id="GO:0001517">
    <property type="term" value="F:N-acetylglucosamine 6-O-sulfotransferase activity"/>
    <property type="evidence" value="ECO:0007669"/>
    <property type="project" value="TreeGrafter"/>
</dbReference>
<comment type="caution">
    <text evidence="2">The sequence shown here is derived from an EMBL/GenBank/DDBJ whole genome shotgun (WGS) entry which is preliminary data.</text>
</comment>
<dbReference type="InterPro" id="IPR000863">
    <property type="entry name" value="Sulfotransferase_dom"/>
</dbReference>
<organism evidence="2 3">
    <name type="scientific">Cotesia congregata</name>
    <name type="common">Parasitoid wasp</name>
    <name type="synonym">Apanteles congregatus</name>
    <dbReference type="NCBI Taxonomy" id="51543"/>
    <lineage>
        <taxon>Eukaryota</taxon>
        <taxon>Metazoa</taxon>
        <taxon>Ecdysozoa</taxon>
        <taxon>Arthropoda</taxon>
        <taxon>Hexapoda</taxon>
        <taxon>Insecta</taxon>
        <taxon>Pterygota</taxon>
        <taxon>Neoptera</taxon>
        <taxon>Endopterygota</taxon>
        <taxon>Hymenoptera</taxon>
        <taxon>Apocrita</taxon>
        <taxon>Ichneumonoidea</taxon>
        <taxon>Braconidae</taxon>
        <taxon>Microgastrinae</taxon>
        <taxon>Cotesia</taxon>
    </lineage>
</organism>
<dbReference type="PANTHER" id="PTHR10704:SF44">
    <property type="entry name" value="LD35051P-RELATED"/>
    <property type="match status" value="1"/>
</dbReference>
<gene>
    <name evidence="2" type="ORF">HICCMSTLAB_LOCUS12010</name>
</gene>
<dbReference type="GO" id="GO:0006044">
    <property type="term" value="P:N-acetylglucosamine metabolic process"/>
    <property type="evidence" value="ECO:0007669"/>
    <property type="project" value="TreeGrafter"/>
</dbReference>
<feature type="domain" description="Sulfotransferase" evidence="1">
    <location>
        <begin position="109"/>
        <end position="381"/>
    </location>
</feature>
<dbReference type="InterPro" id="IPR051135">
    <property type="entry name" value="Gal/GlcNAc/GalNAc_ST"/>
</dbReference>
<accession>A0A8J2MSQ2</accession>